<gene>
    <name evidence="1" type="ORF">VP01_7130g1</name>
</gene>
<evidence type="ECO:0000313" key="2">
    <source>
        <dbReference type="Proteomes" id="UP000037035"/>
    </source>
</evidence>
<reference evidence="1 2" key="1">
    <citation type="submission" date="2015-08" db="EMBL/GenBank/DDBJ databases">
        <title>Next Generation Sequencing and Analysis of the Genome of Puccinia sorghi L Schw, the Causal Agent of Maize Common Rust.</title>
        <authorList>
            <person name="Rochi L."/>
            <person name="Burguener G."/>
            <person name="Darino M."/>
            <person name="Turjanski A."/>
            <person name="Kreff E."/>
            <person name="Dieguez M.J."/>
            <person name="Sacco F."/>
        </authorList>
    </citation>
    <scope>NUCLEOTIDE SEQUENCE [LARGE SCALE GENOMIC DNA]</scope>
    <source>
        <strain evidence="1 2">RO10H11247</strain>
    </source>
</reference>
<name>A0A0L6UDK5_9BASI</name>
<sequence length="125" mass="13935">FLWLLPGPILENRKASSMPSTEIPPQQRTIIGYEKLATRSILAGNMGLGKTLMTLMSVLGNIHMSRHFQMSNLSNPPVQCASTMIICPLATHFRPSSITYIVFHRRGRRGIKREDLSSSLVVLTT</sequence>
<protein>
    <recommendedName>
        <fullName evidence="3">SNF2 N-terminal domain-containing protein</fullName>
    </recommendedName>
</protein>
<dbReference type="OrthoDB" id="423559at2759"/>
<dbReference type="VEuPathDB" id="FungiDB:VP01_7130g1"/>
<dbReference type="AlphaFoldDB" id="A0A0L6UDK5"/>
<organism evidence="1 2">
    <name type="scientific">Puccinia sorghi</name>
    <dbReference type="NCBI Taxonomy" id="27349"/>
    <lineage>
        <taxon>Eukaryota</taxon>
        <taxon>Fungi</taxon>
        <taxon>Dikarya</taxon>
        <taxon>Basidiomycota</taxon>
        <taxon>Pucciniomycotina</taxon>
        <taxon>Pucciniomycetes</taxon>
        <taxon>Pucciniales</taxon>
        <taxon>Pucciniaceae</taxon>
        <taxon>Puccinia</taxon>
    </lineage>
</organism>
<accession>A0A0L6UDK5</accession>
<keyword evidence="2" id="KW-1185">Reference proteome</keyword>
<feature type="non-terminal residue" evidence="1">
    <location>
        <position position="1"/>
    </location>
</feature>
<evidence type="ECO:0000313" key="1">
    <source>
        <dbReference type="EMBL" id="KNZ46601.1"/>
    </source>
</evidence>
<dbReference type="Proteomes" id="UP000037035">
    <property type="component" value="Unassembled WGS sequence"/>
</dbReference>
<evidence type="ECO:0008006" key="3">
    <source>
        <dbReference type="Google" id="ProtNLM"/>
    </source>
</evidence>
<dbReference type="EMBL" id="LAVV01012529">
    <property type="protein sequence ID" value="KNZ46601.1"/>
    <property type="molecule type" value="Genomic_DNA"/>
</dbReference>
<comment type="caution">
    <text evidence="1">The sequence shown here is derived from an EMBL/GenBank/DDBJ whole genome shotgun (WGS) entry which is preliminary data.</text>
</comment>
<proteinExistence type="predicted"/>